<feature type="domain" description="Shikimate dehydrogenase substrate binding N-terminal" evidence="8">
    <location>
        <begin position="34"/>
        <end position="114"/>
    </location>
</feature>
<organism evidence="9 10">
    <name type="scientific">Sclerotinia trifoliorum</name>
    <dbReference type="NCBI Taxonomy" id="28548"/>
    <lineage>
        <taxon>Eukaryota</taxon>
        <taxon>Fungi</taxon>
        <taxon>Dikarya</taxon>
        <taxon>Ascomycota</taxon>
        <taxon>Pezizomycotina</taxon>
        <taxon>Leotiomycetes</taxon>
        <taxon>Helotiales</taxon>
        <taxon>Sclerotiniaceae</taxon>
        <taxon>Sclerotinia</taxon>
    </lineage>
</organism>
<sequence length="333" mass="35695">MSQTIMSTSDATIPSTTMETPPPDISNLDRVAYLFGYPIAHSLSPLFHGTIFQSLSLNYLQHLYETRTLTDCLELTKNPKFLGASVTMPFKVAIIPYLDQLSPEGAAIGAINTIYHRISPSGEKILCGTNTDCIGIREALLQNATPSTISSIKGSAGMIIGGGGTCRAAVYALKKFLGCETIYMVNRDKSECDAVIAECSSNGFGDGLLYIESIAQAKSLAAPTVIVSAIPDFTPVSEDEHRARGIITEFLDKEGGKGAILEMCYHPSPDTQIAALAAEAGWQVVGGVEAMINQGLEQDKVWLGVELEDLPVKEVRGVVLEKLASDRAKHGRL</sequence>
<feature type="region of interest" description="Disordered" evidence="7">
    <location>
        <begin position="1"/>
        <end position="23"/>
    </location>
</feature>
<evidence type="ECO:0000313" key="9">
    <source>
        <dbReference type="EMBL" id="CAD6448919.1"/>
    </source>
</evidence>
<dbReference type="Proteomes" id="UP000624404">
    <property type="component" value="Unassembled WGS sequence"/>
</dbReference>
<dbReference type="GO" id="GO:0030266">
    <property type="term" value="F:quinate 3-dehydrogenase (NAD+) activity"/>
    <property type="evidence" value="ECO:0007669"/>
    <property type="project" value="UniProtKB-EC"/>
</dbReference>
<dbReference type="Gene3D" id="3.40.50.720">
    <property type="entry name" value="NAD(P)-binding Rossmann-like Domain"/>
    <property type="match status" value="1"/>
</dbReference>
<evidence type="ECO:0000256" key="1">
    <source>
        <dbReference type="ARBA" id="ARBA00022911"/>
    </source>
</evidence>
<evidence type="ECO:0000256" key="5">
    <source>
        <dbReference type="ARBA" id="ARBA00066605"/>
    </source>
</evidence>
<dbReference type="EC" id="1.1.1.24" evidence="5"/>
<feature type="compositionally biased region" description="Polar residues" evidence="7">
    <location>
        <begin position="1"/>
        <end position="19"/>
    </location>
</feature>
<evidence type="ECO:0000256" key="6">
    <source>
        <dbReference type="ARBA" id="ARBA00071171"/>
    </source>
</evidence>
<evidence type="ECO:0000256" key="3">
    <source>
        <dbReference type="ARBA" id="ARBA00023027"/>
    </source>
</evidence>
<dbReference type="InterPro" id="IPR046346">
    <property type="entry name" value="Aminoacid_DH-like_N_sf"/>
</dbReference>
<reference evidence="9" key="1">
    <citation type="submission" date="2020-10" db="EMBL/GenBank/DDBJ databases">
        <authorList>
            <person name="Kusch S."/>
        </authorList>
    </citation>
    <scope>NUCLEOTIDE SEQUENCE</scope>
    <source>
        <strain evidence="9">SwB9</strain>
    </source>
</reference>
<evidence type="ECO:0000256" key="4">
    <source>
        <dbReference type="ARBA" id="ARBA00060524"/>
    </source>
</evidence>
<dbReference type="Pfam" id="PF08501">
    <property type="entry name" value="Shikimate_dh_N"/>
    <property type="match status" value="1"/>
</dbReference>
<dbReference type="GO" id="GO:0009423">
    <property type="term" value="P:chorismate biosynthetic process"/>
    <property type="evidence" value="ECO:0007669"/>
    <property type="project" value="TreeGrafter"/>
</dbReference>
<keyword evidence="1" id="KW-0672">Quinate metabolism</keyword>
<gene>
    <name evidence="9" type="ORF">SCLTRI_LOCUS8712</name>
</gene>
<dbReference type="EMBL" id="CAJHIA010000033">
    <property type="protein sequence ID" value="CAD6448919.1"/>
    <property type="molecule type" value="Genomic_DNA"/>
</dbReference>
<dbReference type="PANTHER" id="PTHR21089:SF1">
    <property type="entry name" value="BIFUNCTIONAL 3-DEHYDROQUINATE DEHYDRATASE_SHIKIMATE DEHYDROGENASE, CHLOROPLASTIC"/>
    <property type="match status" value="1"/>
</dbReference>
<keyword evidence="3" id="KW-0520">NAD</keyword>
<keyword evidence="2" id="KW-0560">Oxidoreductase</keyword>
<dbReference type="AlphaFoldDB" id="A0A8H2W1T9"/>
<dbReference type="SUPFAM" id="SSF51735">
    <property type="entry name" value="NAD(P)-binding Rossmann-fold domains"/>
    <property type="match status" value="1"/>
</dbReference>
<name>A0A8H2W1T9_9HELO</name>
<evidence type="ECO:0000313" key="10">
    <source>
        <dbReference type="Proteomes" id="UP000624404"/>
    </source>
</evidence>
<dbReference type="OrthoDB" id="204377at2759"/>
<evidence type="ECO:0000256" key="7">
    <source>
        <dbReference type="SAM" id="MobiDB-lite"/>
    </source>
</evidence>
<dbReference type="FunFam" id="3.40.50.720:FF:000610">
    <property type="entry name" value="Quinate 5-dehydrogenase QutB"/>
    <property type="match status" value="1"/>
</dbReference>
<dbReference type="SUPFAM" id="SSF53223">
    <property type="entry name" value="Aminoacid dehydrogenase-like, N-terminal domain"/>
    <property type="match status" value="1"/>
</dbReference>
<evidence type="ECO:0000259" key="8">
    <source>
        <dbReference type="Pfam" id="PF08501"/>
    </source>
</evidence>
<dbReference type="InterPro" id="IPR036291">
    <property type="entry name" value="NAD(P)-bd_dom_sf"/>
</dbReference>
<comment type="caution">
    <text evidence="9">The sequence shown here is derived from an EMBL/GenBank/DDBJ whole genome shotgun (WGS) entry which is preliminary data.</text>
</comment>
<accession>A0A8H2W1T9</accession>
<dbReference type="InterPro" id="IPR022893">
    <property type="entry name" value="Shikimate_DH_fam"/>
</dbReference>
<proteinExistence type="predicted"/>
<evidence type="ECO:0000256" key="2">
    <source>
        <dbReference type="ARBA" id="ARBA00023002"/>
    </source>
</evidence>
<dbReference type="Gene3D" id="3.40.50.10860">
    <property type="entry name" value="Leucine Dehydrogenase, chain A, domain 1"/>
    <property type="match status" value="1"/>
</dbReference>
<dbReference type="GO" id="GO:0004764">
    <property type="term" value="F:shikimate 3-dehydrogenase (NADP+) activity"/>
    <property type="evidence" value="ECO:0007669"/>
    <property type="project" value="InterPro"/>
</dbReference>
<keyword evidence="10" id="KW-1185">Reference proteome</keyword>
<protein>
    <recommendedName>
        <fullName evidence="6">Quinate dehydrogenase</fullName>
        <ecNumber evidence="5">1.1.1.24</ecNumber>
    </recommendedName>
</protein>
<dbReference type="InterPro" id="IPR013708">
    <property type="entry name" value="Shikimate_DH-bd_N"/>
</dbReference>
<dbReference type="PANTHER" id="PTHR21089">
    <property type="entry name" value="SHIKIMATE DEHYDROGENASE"/>
    <property type="match status" value="1"/>
</dbReference>
<comment type="pathway">
    <text evidence="4">Aromatic compound metabolism; 3,4-dihydroxybenzoate biosynthesis; 3-dehydroquinate from D-quinate (NAD(+) route): step 1/1.</text>
</comment>
<dbReference type="GO" id="GO:0019632">
    <property type="term" value="P:shikimate metabolic process"/>
    <property type="evidence" value="ECO:0007669"/>
    <property type="project" value="TreeGrafter"/>
</dbReference>
<dbReference type="CDD" id="cd01065">
    <property type="entry name" value="NAD_bind_Shikimate_DH"/>
    <property type="match status" value="1"/>
</dbReference>